<evidence type="ECO:0000313" key="1">
    <source>
        <dbReference type="EMBL" id="CEK66438.1"/>
    </source>
</evidence>
<dbReference type="EMBL" id="HACG01019573">
    <property type="protein sequence ID" value="CEK66438.1"/>
    <property type="molecule type" value="Transcribed_RNA"/>
</dbReference>
<accession>A0A0B6ZD58</accession>
<name>A0A0B6ZD58_9EUPU</name>
<reference evidence="1" key="1">
    <citation type="submission" date="2014-12" db="EMBL/GenBank/DDBJ databases">
        <title>Insight into the proteome of Arion vulgaris.</title>
        <authorList>
            <person name="Aradska J."/>
            <person name="Bulat T."/>
            <person name="Smidak R."/>
            <person name="Sarate P."/>
            <person name="Gangsoo J."/>
            <person name="Sialana F."/>
            <person name="Bilban M."/>
            <person name="Lubec G."/>
        </authorList>
    </citation>
    <scope>NUCLEOTIDE SEQUENCE</scope>
    <source>
        <tissue evidence="1">Skin</tissue>
    </source>
</reference>
<organism evidence="1">
    <name type="scientific">Arion vulgaris</name>
    <dbReference type="NCBI Taxonomy" id="1028688"/>
    <lineage>
        <taxon>Eukaryota</taxon>
        <taxon>Metazoa</taxon>
        <taxon>Spiralia</taxon>
        <taxon>Lophotrochozoa</taxon>
        <taxon>Mollusca</taxon>
        <taxon>Gastropoda</taxon>
        <taxon>Heterobranchia</taxon>
        <taxon>Euthyneura</taxon>
        <taxon>Panpulmonata</taxon>
        <taxon>Eupulmonata</taxon>
        <taxon>Stylommatophora</taxon>
        <taxon>Helicina</taxon>
        <taxon>Arionoidea</taxon>
        <taxon>Arionidae</taxon>
        <taxon>Arion</taxon>
    </lineage>
</organism>
<sequence length="115" mass="12864">MALRGTRSGKIVDDVMLQATSPVPVIPTPAMLTPAGQVGENCLGVSAQLPPSHWHFPRPPCRSLRTFGDRDGPSVDEFAKDIRLYWRYYGLQGQDKVDTLLEHVSNSFREELEIQ</sequence>
<gene>
    <name evidence="1" type="primary">ORF58763</name>
</gene>
<dbReference type="AlphaFoldDB" id="A0A0B6ZD58"/>
<feature type="non-terminal residue" evidence="1">
    <location>
        <position position="115"/>
    </location>
</feature>
<protein>
    <submittedName>
        <fullName evidence="1">Uncharacterized protein</fullName>
    </submittedName>
</protein>
<proteinExistence type="predicted"/>